<dbReference type="RefSeq" id="XP_033518011.1">
    <property type="nucleotide sequence ID" value="XM_033662178.1"/>
</dbReference>
<evidence type="ECO:0000313" key="3">
    <source>
        <dbReference type="Proteomes" id="UP000799771"/>
    </source>
</evidence>
<dbReference type="AlphaFoldDB" id="A0A6A5ZXW7"/>
<evidence type="ECO:0000256" key="1">
    <source>
        <dbReference type="SAM" id="MobiDB-lite"/>
    </source>
</evidence>
<name>A0A6A5ZXW7_9PLEO</name>
<accession>A0A6A5ZXW7</accession>
<dbReference type="GeneID" id="54402610"/>
<evidence type="ECO:0000313" key="2">
    <source>
        <dbReference type="EMBL" id="KAF2123617.1"/>
    </source>
</evidence>
<reference evidence="2" key="1">
    <citation type="journal article" date="2020" name="Stud. Mycol.">
        <title>101 Dothideomycetes genomes: a test case for predicting lifestyles and emergence of pathogens.</title>
        <authorList>
            <person name="Haridas S."/>
            <person name="Albert R."/>
            <person name="Binder M."/>
            <person name="Bloem J."/>
            <person name="Labutti K."/>
            <person name="Salamov A."/>
            <person name="Andreopoulos B."/>
            <person name="Baker S."/>
            <person name="Barry K."/>
            <person name="Bills G."/>
            <person name="Bluhm B."/>
            <person name="Cannon C."/>
            <person name="Castanera R."/>
            <person name="Culley D."/>
            <person name="Daum C."/>
            <person name="Ezra D."/>
            <person name="Gonzalez J."/>
            <person name="Henrissat B."/>
            <person name="Kuo A."/>
            <person name="Liang C."/>
            <person name="Lipzen A."/>
            <person name="Lutzoni F."/>
            <person name="Magnuson J."/>
            <person name="Mondo S."/>
            <person name="Nolan M."/>
            <person name="Ohm R."/>
            <person name="Pangilinan J."/>
            <person name="Park H.-J."/>
            <person name="Ramirez L."/>
            <person name="Alfaro M."/>
            <person name="Sun H."/>
            <person name="Tritt A."/>
            <person name="Yoshinaga Y."/>
            <person name="Zwiers L.-H."/>
            <person name="Turgeon B."/>
            <person name="Goodwin S."/>
            <person name="Spatafora J."/>
            <person name="Crous P."/>
            <person name="Grigoriev I."/>
        </authorList>
    </citation>
    <scope>NUCLEOTIDE SEQUENCE</scope>
    <source>
        <strain evidence="2">CBS 119687</strain>
    </source>
</reference>
<feature type="region of interest" description="Disordered" evidence="1">
    <location>
        <begin position="92"/>
        <end position="127"/>
    </location>
</feature>
<dbReference type="Proteomes" id="UP000799771">
    <property type="component" value="Unassembled WGS sequence"/>
</dbReference>
<organism evidence="2 3">
    <name type="scientific">Dothidotthia symphoricarpi CBS 119687</name>
    <dbReference type="NCBI Taxonomy" id="1392245"/>
    <lineage>
        <taxon>Eukaryota</taxon>
        <taxon>Fungi</taxon>
        <taxon>Dikarya</taxon>
        <taxon>Ascomycota</taxon>
        <taxon>Pezizomycotina</taxon>
        <taxon>Dothideomycetes</taxon>
        <taxon>Pleosporomycetidae</taxon>
        <taxon>Pleosporales</taxon>
        <taxon>Dothidotthiaceae</taxon>
        <taxon>Dothidotthia</taxon>
    </lineage>
</organism>
<feature type="region of interest" description="Disordered" evidence="1">
    <location>
        <begin position="197"/>
        <end position="243"/>
    </location>
</feature>
<keyword evidence="3" id="KW-1185">Reference proteome</keyword>
<gene>
    <name evidence="2" type="ORF">P153DRAFT_148540</name>
</gene>
<protein>
    <submittedName>
        <fullName evidence="2">Uncharacterized protein</fullName>
    </submittedName>
</protein>
<sequence>MDSPQFSPEFHIVAINLVLFYRTFPNIVESSPTNNKCLPLLEIYNEWHPVQEVEALTDHPQYQAKLHKEWLADNHARRIAFKTRFKEVMQNALDARRDSESIDDRAEDTASPSDSPTPAQHPISPVDHGTIVRYQPRVNALPAPVNKPSLLSRVTARGTQLLSHIGPIPVPQLPIGPGLTLQRPYRAPTGWVQAGQDAAHLEQDGSYENGGIARRRRRDEHDYGLDDGDDGSFDDRRVRRKRY</sequence>
<feature type="compositionally biased region" description="Basic and acidic residues" evidence="1">
    <location>
        <begin position="94"/>
        <end position="108"/>
    </location>
</feature>
<dbReference type="EMBL" id="ML977524">
    <property type="protein sequence ID" value="KAF2123617.1"/>
    <property type="molecule type" value="Genomic_DNA"/>
</dbReference>
<proteinExistence type="predicted"/>